<reference evidence="3" key="2">
    <citation type="submission" date="2020-09" db="EMBL/GenBank/DDBJ databases">
        <authorList>
            <person name="Sun Q."/>
            <person name="Ohkuma M."/>
        </authorList>
    </citation>
    <scope>NUCLEOTIDE SEQUENCE</scope>
    <source>
        <strain evidence="3">JCM 15759</strain>
    </source>
</reference>
<proteinExistence type="predicted"/>
<evidence type="ECO:0000313" key="3">
    <source>
        <dbReference type="EMBL" id="GGM39620.1"/>
    </source>
</evidence>
<dbReference type="Pfam" id="PF00963">
    <property type="entry name" value="Cohesin"/>
    <property type="match status" value="1"/>
</dbReference>
<gene>
    <name evidence="3" type="ORF">GCM10009006_20950</name>
</gene>
<dbReference type="InterPro" id="IPR013783">
    <property type="entry name" value="Ig-like_fold"/>
</dbReference>
<protein>
    <recommendedName>
        <fullName evidence="2">Cohesin domain-containing protein</fullName>
    </recommendedName>
</protein>
<dbReference type="RefSeq" id="WP_188852563.1">
    <property type="nucleotide sequence ID" value="NZ_BMON01000002.1"/>
</dbReference>
<reference evidence="3" key="1">
    <citation type="journal article" date="2014" name="Int. J. Syst. Evol. Microbiol.">
        <title>Complete genome sequence of Corynebacterium casei LMG S-19264T (=DSM 44701T), isolated from a smear-ripened cheese.</title>
        <authorList>
            <consortium name="US DOE Joint Genome Institute (JGI-PGF)"/>
            <person name="Walter F."/>
            <person name="Albersmeier A."/>
            <person name="Kalinowski J."/>
            <person name="Ruckert C."/>
        </authorList>
    </citation>
    <scope>NUCLEOTIDE SEQUENCE</scope>
    <source>
        <strain evidence="3">JCM 15759</strain>
    </source>
</reference>
<dbReference type="InterPro" id="IPR002102">
    <property type="entry name" value="Cohesin_dom"/>
</dbReference>
<evidence type="ECO:0000313" key="4">
    <source>
        <dbReference type="Proteomes" id="UP000656367"/>
    </source>
</evidence>
<feature type="compositionally biased region" description="Low complexity" evidence="1">
    <location>
        <begin position="169"/>
        <end position="213"/>
    </location>
</feature>
<evidence type="ECO:0000256" key="1">
    <source>
        <dbReference type="SAM" id="MobiDB-lite"/>
    </source>
</evidence>
<dbReference type="Gene3D" id="2.60.40.680">
    <property type="match status" value="1"/>
</dbReference>
<evidence type="ECO:0000259" key="2">
    <source>
        <dbReference type="Pfam" id="PF00963"/>
    </source>
</evidence>
<feature type="region of interest" description="Disordered" evidence="1">
    <location>
        <begin position="147"/>
        <end position="251"/>
    </location>
</feature>
<accession>A0A830FVJ2</accession>
<feature type="compositionally biased region" description="Acidic residues" evidence="1">
    <location>
        <begin position="214"/>
        <end position="230"/>
    </location>
</feature>
<feature type="region of interest" description="Disordered" evidence="1">
    <location>
        <begin position="359"/>
        <end position="393"/>
    </location>
</feature>
<dbReference type="InterPro" id="IPR008965">
    <property type="entry name" value="CBM2/CBM3_carb-bd_dom_sf"/>
</dbReference>
<dbReference type="OrthoDB" id="222638at2157"/>
<name>A0A830FVJ2_HALAR</name>
<dbReference type="AlphaFoldDB" id="A0A830FVJ2"/>
<comment type="caution">
    <text evidence="3">The sequence shown here is derived from an EMBL/GenBank/DDBJ whole genome shotgun (WGS) entry which is preliminary data.</text>
</comment>
<sequence length="439" mass="44395">MRASRTLVIAVALTVVVGTLPVAVAAIAPGSASAISVGTTVSGASGDGLAVAPGETVTVQVWANATAVRGYQTNVTFDPTVAEIDSVAGSDDFDDPVTNVNNEAGWVAFNQLRSGETDAPVLAKITFTVPENASGSTQLDFVDADTKLSDSDGETVTPEAYNSIELRVDAGSSTSTDTATPSETDTPTATETATNTDDGAGNETDGSNGSNDSDSNDSDDDNSDNDDDDNNGGGGGGGGGGAISPTEPSFSVVNTSLNRTSVAPRQSVMVSGTIENDGDDDGTFEARVYDNGTVTGTNASLEIPEGEQRQVNLTVRFNSSGVHAVKLNTTNVGNVTVRTANSTTNGTMNTTGNETISGTTTATVSSTPDSTASTTVTDTTTQTGTETTASDAGTVTSTFASETQTTTTDSSGSGFDLTAVVVSLSLLLGWLGYRRNGEQ</sequence>
<dbReference type="GO" id="GO:0000272">
    <property type="term" value="P:polysaccharide catabolic process"/>
    <property type="evidence" value="ECO:0007669"/>
    <property type="project" value="InterPro"/>
</dbReference>
<dbReference type="Proteomes" id="UP000656367">
    <property type="component" value="Unassembled WGS sequence"/>
</dbReference>
<feature type="domain" description="Cohesin" evidence="2">
    <location>
        <begin position="51"/>
        <end position="159"/>
    </location>
</feature>
<feature type="compositionally biased region" description="Gly residues" evidence="1">
    <location>
        <begin position="231"/>
        <end position="242"/>
    </location>
</feature>
<dbReference type="GO" id="GO:0030246">
    <property type="term" value="F:carbohydrate binding"/>
    <property type="evidence" value="ECO:0007669"/>
    <property type="project" value="InterPro"/>
</dbReference>
<dbReference type="SUPFAM" id="SSF49384">
    <property type="entry name" value="Carbohydrate-binding domain"/>
    <property type="match status" value="1"/>
</dbReference>
<dbReference type="CDD" id="cd08547">
    <property type="entry name" value="Type_II_cohesin"/>
    <property type="match status" value="1"/>
</dbReference>
<dbReference type="EMBL" id="BMON01000002">
    <property type="protein sequence ID" value="GGM39620.1"/>
    <property type="molecule type" value="Genomic_DNA"/>
</dbReference>
<dbReference type="Gene3D" id="2.60.40.10">
    <property type="entry name" value="Immunoglobulins"/>
    <property type="match status" value="1"/>
</dbReference>
<organism evidence="3 4">
    <name type="scientific">Haloarcula argentinensis</name>
    <dbReference type="NCBI Taxonomy" id="43776"/>
    <lineage>
        <taxon>Archaea</taxon>
        <taxon>Methanobacteriati</taxon>
        <taxon>Methanobacteriota</taxon>
        <taxon>Stenosarchaea group</taxon>
        <taxon>Halobacteria</taxon>
        <taxon>Halobacteriales</taxon>
        <taxon>Haloarculaceae</taxon>
        <taxon>Haloarcula</taxon>
    </lineage>
</organism>